<reference evidence="1" key="1">
    <citation type="journal article" date="2014" name="PLoS Genet.">
        <title>Signature Gene Expression Reveals Novel Clues to the Molecular Mechanisms of Dimorphic Transition in Penicillium marneffei.</title>
        <authorList>
            <person name="Yang E."/>
            <person name="Wang G."/>
            <person name="Cai J."/>
            <person name="Woo P.C."/>
            <person name="Lau S.K."/>
            <person name="Yuen K.-Y."/>
            <person name="Chow W.-N."/>
            <person name="Lin X."/>
        </authorList>
    </citation>
    <scope>NUCLEOTIDE SEQUENCE [LARGE SCALE GENOMIC DNA]</scope>
    <source>
        <strain evidence="1">PM1</strain>
    </source>
</reference>
<proteinExistence type="predicted"/>
<dbReference type="AlphaFoldDB" id="A0A093VJK9"/>
<keyword evidence="1" id="KW-0966">Cell projection</keyword>
<comment type="caution">
    <text evidence="1">The sequence shown here is derived from an EMBL/GenBank/DDBJ whole genome shotgun (WGS) entry which is preliminary data.</text>
</comment>
<protein>
    <submittedName>
        <fullName evidence="1">Flagellin FljN</fullName>
    </submittedName>
</protein>
<organism evidence="1">
    <name type="scientific">Talaromyces marneffei PM1</name>
    <dbReference type="NCBI Taxonomy" id="1077442"/>
    <lineage>
        <taxon>Eukaryota</taxon>
        <taxon>Fungi</taxon>
        <taxon>Dikarya</taxon>
        <taxon>Ascomycota</taxon>
        <taxon>Pezizomycotina</taxon>
        <taxon>Eurotiomycetes</taxon>
        <taxon>Eurotiomycetidae</taxon>
        <taxon>Eurotiales</taxon>
        <taxon>Trichocomaceae</taxon>
        <taxon>Talaromyces</taxon>
        <taxon>Talaromyces sect. Talaromyces</taxon>
    </lineage>
</organism>
<gene>
    <name evidence="1" type="ORF">GQ26_0083210</name>
</gene>
<sequence>MSSTGNRNKSIERFKCRTILSDHLRNALGICVEPLNVRTMPDPADEYEWRWKDGKAHLLKTPLSKLSTKAFLELSNAVQNGSVWAIKRDRDSTNSMMAQFDEIKRDRDSTNAMMAQFDEIKTREKRLRITNACLQKTIQRHKQREEKFRQILAISEQRLKAMLSQLQEAQSSFNSLDPPVFSFE</sequence>
<name>A0A093VJK9_TALMA</name>
<keyword evidence="1" id="KW-0282">Flagellum</keyword>
<dbReference type="HOGENOM" id="CLU_1469157_0_0_1"/>
<keyword evidence="1" id="KW-0969">Cilium</keyword>
<dbReference type="EMBL" id="JPOX01000008">
    <property type="protein sequence ID" value="KFX50179.1"/>
    <property type="molecule type" value="Genomic_DNA"/>
</dbReference>
<accession>A0A093VJK9</accession>
<evidence type="ECO:0000313" key="1">
    <source>
        <dbReference type="EMBL" id="KFX50179.1"/>
    </source>
</evidence>